<keyword evidence="3" id="KW-0479">Metal-binding</keyword>
<organism evidence="13 14">
    <name type="scientific">Chanos chanos</name>
    <name type="common">Milkfish</name>
    <name type="synonym">Mugil chanos</name>
    <dbReference type="NCBI Taxonomy" id="29144"/>
    <lineage>
        <taxon>Eukaryota</taxon>
        <taxon>Metazoa</taxon>
        <taxon>Chordata</taxon>
        <taxon>Craniata</taxon>
        <taxon>Vertebrata</taxon>
        <taxon>Euteleostomi</taxon>
        <taxon>Actinopterygii</taxon>
        <taxon>Neopterygii</taxon>
        <taxon>Teleostei</taxon>
        <taxon>Ostariophysi</taxon>
        <taxon>Gonorynchiformes</taxon>
        <taxon>Chanidae</taxon>
        <taxon>Chanos</taxon>
    </lineage>
</organism>
<keyword evidence="13" id="KW-1185">Reference proteome</keyword>
<dbReference type="PROSITE" id="PS50157">
    <property type="entry name" value="ZINC_FINGER_C2H2_2"/>
    <property type="match status" value="5"/>
</dbReference>
<accession>A0A6J2VF97</accession>
<evidence type="ECO:0000256" key="1">
    <source>
        <dbReference type="ARBA" id="ARBA00004123"/>
    </source>
</evidence>
<evidence type="ECO:0000259" key="12">
    <source>
        <dbReference type="PROSITE" id="PS50157"/>
    </source>
</evidence>
<dbReference type="GO" id="GO:0000981">
    <property type="term" value="F:DNA-binding transcription factor activity, RNA polymerase II-specific"/>
    <property type="evidence" value="ECO:0007669"/>
    <property type="project" value="TreeGrafter"/>
</dbReference>
<evidence type="ECO:0000256" key="7">
    <source>
        <dbReference type="ARBA" id="ARBA00023015"/>
    </source>
</evidence>
<dbReference type="FunFam" id="3.30.160.60:FF:000690">
    <property type="entry name" value="Zinc finger protein 354C"/>
    <property type="match status" value="1"/>
</dbReference>
<feature type="domain" description="C2H2-type" evidence="12">
    <location>
        <begin position="79"/>
        <end position="101"/>
    </location>
</feature>
<reference evidence="14" key="1">
    <citation type="submission" date="2025-08" db="UniProtKB">
        <authorList>
            <consortium name="RefSeq"/>
        </authorList>
    </citation>
    <scope>IDENTIFICATION</scope>
</reference>
<dbReference type="RefSeq" id="XP_030630488.1">
    <property type="nucleotide sequence ID" value="XM_030774628.1"/>
</dbReference>
<dbReference type="InParanoid" id="A0A6J2VF97"/>
<dbReference type="SUPFAM" id="SSF57667">
    <property type="entry name" value="beta-beta-alpha zinc fingers"/>
    <property type="match status" value="3"/>
</dbReference>
<dbReference type="SMART" id="SM00355">
    <property type="entry name" value="ZnF_C2H2"/>
    <property type="match status" value="5"/>
</dbReference>
<feature type="domain" description="C2H2-type" evidence="12">
    <location>
        <begin position="180"/>
        <end position="207"/>
    </location>
</feature>
<feature type="domain" description="C2H2-type" evidence="12">
    <location>
        <begin position="208"/>
        <end position="233"/>
    </location>
</feature>
<dbReference type="PROSITE" id="PS00028">
    <property type="entry name" value="ZINC_FINGER_C2H2_1"/>
    <property type="match status" value="4"/>
</dbReference>
<protein>
    <submittedName>
        <fullName evidence="14">Gastrula zinc finger protein XlCGF7.1</fullName>
    </submittedName>
</protein>
<name>A0A6J2VF97_CHACN</name>
<keyword evidence="5 11" id="KW-0863">Zinc-finger</keyword>
<evidence type="ECO:0000313" key="14">
    <source>
        <dbReference type="RefSeq" id="XP_030630488.1"/>
    </source>
</evidence>
<gene>
    <name evidence="14" type="primary">LOC115812141</name>
</gene>
<keyword evidence="8" id="KW-0238">DNA-binding</keyword>
<evidence type="ECO:0000256" key="2">
    <source>
        <dbReference type="ARBA" id="ARBA00006991"/>
    </source>
</evidence>
<feature type="domain" description="C2H2-type" evidence="12">
    <location>
        <begin position="124"/>
        <end position="151"/>
    </location>
</feature>
<evidence type="ECO:0000256" key="11">
    <source>
        <dbReference type="PROSITE-ProRule" id="PRU00042"/>
    </source>
</evidence>
<evidence type="ECO:0000256" key="8">
    <source>
        <dbReference type="ARBA" id="ARBA00023125"/>
    </source>
</evidence>
<keyword evidence="10" id="KW-0539">Nucleus</keyword>
<evidence type="ECO:0000256" key="4">
    <source>
        <dbReference type="ARBA" id="ARBA00022737"/>
    </source>
</evidence>
<dbReference type="GO" id="GO:0005634">
    <property type="term" value="C:nucleus"/>
    <property type="evidence" value="ECO:0007669"/>
    <property type="project" value="UniProtKB-SubCell"/>
</dbReference>
<proteinExistence type="inferred from homology"/>
<dbReference type="GeneID" id="115812141"/>
<comment type="similarity">
    <text evidence="2">Belongs to the krueppel C2H2-type zinc-finger protein family.</text>
</comment>
<dbReference type="FunFam" id="3.30.160.60:FF:002343">
    <property type="entry name" value="Zinc finger protein 33A"/>
    <property type="match status" value="1"/>
</dbReference>
<dbReference type="InterPro" id="IPR013087">
    <property type="entry name" value="Znf_C2H2_type"/>
</dbReference>
<sequence>MLALRFAQTNCVWVCLEKNTVPLSLKKVGVQESIPCVKPVRFQLSQKPFDCKLLRPCSVQLVNLLVMSGASGRKPDIHCRKGFSTPKDLRTHQGLHTGRRLCCFRECGNGIWRLQGVISHGRSLACKICGKKFKRRKILRRHERFHTGEKPYSCPKCHKTFALRKSLRRHERFHTGERPHTCSHCGKSFRLRDNLKAHLRFHTGEKPYGCTLCSKSFRIRKNLDKHRLIHSVL</sequence>
<dbReference type="Proteomes" id="UP000504632">
    <property type="component" value="Chromosome 5"/>
</dbReference>
<evidence type="ECO:0000256" key="6">
    <source>
        <dbReference type="ARBA" id="ARBA00022833"/>
    </source>
</evidence>
<evidence type="ECO:0000256" key="5">
    <source>
        <dbReference type="ARBA" id="ARBA00022771"/>
    </source>
</evidence>
<evidence type="ECO:0000256" key="3">
    <source>
        <dbReference type="ARBA" id="ARBA00022723"/>
    </source>
</evidence>
<dbReference type="FunFam" id="3.30.160.60:FF:001498">
    <property type="entry name" value="Zinc finger protein 404"/>
    <property type="match status" value="1"/>
</dbReference>
<evidence type="ECO:0000256" key="9">
    <source>
        <dbReference type="ARBA" id="ARBA00023163"/>
    </source>
</evidence>
<dbReference type="PANTHER" id="PTHR24381:SF390">
    <property type="entry name" value="ZINC FINGER PROTEIN 37 HOMOLOG"/>
    <property type="match status" value="1"/>
</dbReference>
<keyword evidence="6" id="KW-0862">Zinc</keyword>
<keyword evidence="4" id="KW-0677">Repeat</keyword>
<keyword evidence="9" id="KW-0804">Transcription</keyword>
<evidence type="ECO:0000256" key="10">
    <source>
        <dbReference type="ARBA" id="ARBA00023242"/>
    </source>
</evidence>
<dbReference type="GO" id="GO:0042802">
    <property type="term" value="F:identical protein binding"/>
    <property type="evidence" value="ECO:0007669"/>
    <property type="project" value="UniProtKB-ARBA"/>
</dbReference>
<evidence type="ECO:0000313" key="13">
    <source>
        <dbReference type="Proteomes" id="UP000504632"/>
    </source>
</evidence>
<dbReference type="OrthoDB" id="10004641at2759"/>
<dbReference type="Pfam" id="PF00096">
    <property type="entry name" value="zf-C2H2"/>
    <property type="match status" value="4"/>
</dbReference>
<keyword evidence="7" id="KW-0805">Transcription regulation</keyword>
<dbReference type="AlphaFoldDB" id="A0A6J2VF97"/>
<feature type="domain" description="C2H2-type" evidence="12">
    <location>
        <begin position="152"/>
        <end position="179"/>
    </location>
</feature>
<dbReference type="PANTHER" id="PTHR24381">
    <property type="entry name" value="ZINC FINGER PROTEIN"/>
    <property type="match status" value="1"/>
</dbReference>
<dbReference type="FunFam" id="3.30.160.60:FF:000508">
    <property type="entry name" value="Myeloid zinc finger 1"/>
    <property type="match status" value="1"/>
</dbReference>
<dbReference type="GO" id="GO:0000977">
    <property type="term" value="F:RNA polymerase II transcription regulatory region sequence-specific DNA binding"/>
    <property type="evidence" value="ECO:0007669"/>
    <property type="project" value="TreeGrafter"/>
</dbReference>
<dbReference type="GO" id="GO:0008270">
    <property type="term" value="F:zinc ion binding"/>
    <property type="evidence" value="ECO:0007669"/>
    <property type="project" value="UniProtKB-KW"/>
</dbReference>
<comment type="subcellular location">
    <subcellularLocation>
        <location evidence="1">Nucleus</location>
    </subcellularLocation>
</comment>
<dbReference type="Gene3D" id="3.30.160.60">
    <property type="entry name" value="Classic Zinc Finger"/>
    <property type="match status" value="5"/>
</dbReference>
<dbReference type="InterPro" id="IPR036236">
    <property type="entry name" value="Znf_C2H2_sf"/>
</dbReference>